<gene>
    <name evidence="16" type="ORF">CLV81_0195</name>
</gene>
<feature type="transmembrane region" description="Helical" evidence="15">
    <location>
        <begin position="20"/>
        <end position="50"/>
    </location>
</feature>
<evidence type="ECO:0000256" key="4">
    <source>
        <dbReference type="ARBA" id="ARBA00022448"/>
    </source>
</evidence>
<dbReference type="GO" id="GO:0015097">
    <property type="term" value="F:mercury ion transmembrane transporter activity"/>
    <property type="evidence" value="ECO:0007669"/>
    <property type="project" value="InterPro"/>
</dbReference>
<keyword evidence="17" id="KW-1185">Reference proteome</keyword>
<dbReference type="GO" id="GO:0046872">
    <property type="term" value="F:metal ion binding"/>
    <property type="evidence" value="ECO:0007669"/>
    <property type="project" value="UniProtKB-KW"/>
</dbReference>
<dbReference type="Gene3D" id="1.10.287.910">
    <property type="entry name" value="bacterial mercury transporter, merf"/>
    <property type="match status" value="1"/>
</dbReference>
<dbReference type="EMBL" id="PVYX01000001">
    <property type="protein sequence ID" value="PRX56203.1"/>
    <property type="molecule type" value="Genomic_DNA"/>
</dbReference>
<evidence type="ECO:0000256" key="6">
    <source>
        <dbReference type="ARBA" id="ARBA00022475"/>
    </source>
</evidence>
<dbReference type="AlphaFoldDB" id="A0A2T0MF60"/>
<keyword evidence="9" id="KW-0479">Metal-binding</keyword>
<organism evidence="16 17">
    <name type="scientific">Flagellimonas meridianipacifica</name>
    <dbReference type="NCBI Taxonomy" id="1080225"/>
    <lineage>
        <taxon>Bacteria</taxon>
        <taxon>Pseudomonadati</taxon>
        <taxon>Bacteroidota</taxon>
        <taxon>Flavobacteriia</taxon>
        <taxon>Flavobacteriales</taxon>
        <taxon>Flavobacteriaceae</taxon>
        <taxon>Flagellimonas</taxon>
    </lineage>
</organism>
<feature type="transmembrane region" description="Helical" evidence="15">
    <location>
        <begin position="56"/>
        <end position="75"/>
    </location>
</feature>
<keyword evidence="6" id="KW-1003">Cell membrane</keyword>
<dbReference type="Proteomes" id="UP000237640">
    <property type="component" value="Unassembled WGS sequence"/>
</dbReference>
<evidence type="ECO:0000256" key="2">
    <source>
        <dbReference type="ARBA" id="ARBA00008224"/>
    </source>
</evidence>
<evidence type="ECO:0000256" key="12">
    <source>
        <dbReference type="ARBA" id="ARBA00023136"/>
    </source>
</evidence>
<comment type="similarity">
    <text evidence="2">Belongs to the MerT family.</text>
</comment>
<accession>A0A2T0MF60</accession>
<dbReference type="InterPro" id="IPR003457">
    <property type="entry name" value="Transprt_MerT"/>
</dbReference>
<keyword evidence="12 15" id="KW-0472">Membrane</keyword>
<keyword evidence="10" id="KW-0476">Mercury</keyword>
<comment type="caution">
    <text evidence="16">The sequence shown here is derived from an EMBL/GenBank/DDBJ whole genome shotgun (WGS) entry which is preliminary data.</text>
</comment>
<evidence type="ECO:0000256" key="15">
    <source>
        <dbReference type="SAM" id="Phobius"/>
    </source>
</evidence>
<dbReference type="Pfam" id="PF02411">
    <property type="entry name" value="MerT"/>
    <property type="match status" value="1"/>
</dbReference>
<reference evidence="16 17" key="1">
    <citation type="submission" date="2018-03" db="EMBL/GenBank/DDBJ databases">
        <title>Genomic Encyclopedia of Archaeal and Bacterial Type Strains, Phase II (KMG-II): from individual species to whole genera.</title>
        <authorList>
            <person name="Goeker M."/>
        </authorList>
    </citation>
    <scope>NUCLEOTIDE SEQUENCE [LARGE SCALE GENOMIC DNA]</scope>
    <source>
        <strain evidence="16 17">DSM 25027</strain>
    </source>
</reference>
<evidence type="ECO:0000256" key="11">
    <source>
        <dbReference type="ARBA" id="ARBA00022989"/>
    </source>
</evidence>
<evidence type="ECO:0000313" key="17">
    <source>
        <dbReference type="Proteomes" id="UP000237640"/>
    </source>
</evidence>
<evidence type="ECO:0000256" key="14">
    <source>
        <dbReference type="ARBA" id="ARBA00045720"/>
    </source>
</evidence>
<proteinExistence type="inferred from homology"/>
<comment type="function">
    <text evidence="14">Involved in mercury resistance. Probably transfers a mercuric ion from the periplasmic Hg(2+)-binding protein MerP to the cytoplasmic mercuric reductase MerA.</text>
</comment>
<protein>
    <recommendedName>
        <fullName evidence="3">Mercuric transport protein MerT</fullName>
    </recommendedName>
    <alternativeName>
        <fullName evidence="13">Mercury ion transport protein</fullName>
    </alternativeName>
</protein>
<keyword evidence="11 15" id="KW-1133">Transmembrane helix</keyword>
<evidence type="ECO:0000256" key="13">
    <source>
        <dbReference type="ARBA" id="ARBA00030934"/>
    </source>
</evidence>
<sequence length="124" mass="13798">MGYPTVQNRIGLMNSFLKMVLGTSLVAAILPLMCCLAPALLSFVAGLGFLGGNFEWVHPVQPYLTTFSVGALGFAHYKNSKHSKKCDGDSCQNDRKKHHINSWALWTVTFLVLLITIVNYVYEF</sequence>
<evidence type="ECO:0000256" key="9">
    <source>
        <dbReference type="ARBA" id="ARBA00022723"/>
    </source>
</evidence>
<keyword evidence="8 15" id="KW-0812">Transmembrane</keyword>
<evidence type="ECO:0000256" key="3">
    <source>
        <dbReference type="ARBA" id="ARBA00017053"/>
    </source>
</evidence>
<evidence type="ECO:0000256" key="8">
    <source>
        <dbReference type="ARBA" id="ARBA00022692"/>
    </source>
</evidence>
<feature type="transmembrane region" description="Helical" evidence="15">
    <location>
        <begin position="103"/>
        <end position="122"/>
    </location>
</feature>
<evidence type="ECO:0000256" key="10">
    <source>
        <dbReference type="ARBA" id="ARBA00022914"/>
    </source>
</evidence>
<evidence type="ECO:0000256" key="1">
    <source>
        <dbReference type="ARBA" id="ARBA00004429"/>
    </source>
</evidence>
<comment type="subcellular location">
    <subcellularLocation>
        <location evidence="1">Cell inner membrane</location>
        <topology evidence="1">Multi-pass membrane protein</topology>
    </subcellularLocation>
</comment>
<evidence type="ECO:0000256" key="5">
    <source>
        <dbReference type="ARBA" id="ARBA00022466"/>
    </source>
</evidence>
<dbReference type="GO" id="GO:0005886">
    <property type="term" value="C:plasma membrane"/>
    <property type="evidence" value="ECO:0007669"/>
    <property type="project" value="UniProtKB-SubCell"/>
</dbReference>
<keyword evidence="5" id="KW-0475">Mercuric resistance</keyword>
<keyword evidence="7" id="KW-0997">Cell inner membrane</keyword>
<keyword evidence="4" id="KW-0813">Transport</keyword>
<evidence type="ECO:0000256" key="7">
    <source>
        <dbReference type="ARBA" id="ARBA00022519"/>
    </source>
</evidence>
<name>A0A2T0MF60_9FLAO</name>
<evidence type="ECO:0000313" key="16">
    <source>
        <dbReference type="EMBL" id="PRX56203.1"/>
    </source>
</evidence>